<evidence type="ECO:0000313" key="2">
    <source>
        <dbReference type="Proteomes" id="UP000051530"/>
    </source>
</evidence>
<gene>
    <name evidence="1" type="ORF">M153_5730004766</name>
</gene>
<evidence type="ECO:0000313" key="1">
    <source>
        <dbReference type="EMBL" id="KRH93789.1"/>
    </source>
</evidence>
<dbReference type="Proteomes" id="UP000051530">
    <property type="component" value="Unassembled WGS sequence"/>
</dbReference>
<dbReference type="VEuPathDB" id="MicrosporidiaDB:M153_5730004766"/>
<keyword evidence="2" id="KW-1185">Reference proteome</keyword>
<dbReference type="EMBL" id="LGUB01000216">
    <property type="protein sequence ID" value="KRH93789.1"/>
    <property type="molecule type" value="Genomic_DNA"/>
</dbReference>
<accession>A0A0R0LWS3</accession>
<name>A0A0R0LWS3_9MICR</name>
<protein>
    <submittedName>
        <fullName evidence="1">Uncharacterized protein</fullName>
    </submittedName>
</protein>
<sequence length="41" mass="4657">MQVAFAGASAQIGFTERIINIKRKIEFILLYTVKPVNFSLQ</sequence>
<organism evidence="1 2">
    <name type="scientific">Pseudoloma neurophilia</name>
    <dbReference type="NCBI Taxonomy" id="146866"/>
    <lineage>
        <taxon>Eukaryota</taxon>
        <taxon>Fungi</taxon>
        <taxon>Fungi incertae sedis</taxon>
        <taxon>Microsporidia</taxon>
        <taxon>Pseudoloma</taxon>
    </lineage>
</organism>
<proteinExistence type="predicted"/>
<reference evidence="1 2" key="1">
    <citation type="submission" date="2015-07" db="EMBL/GenBank/DDBJ databases">
        <title>The genome of Pseudoloma neurophilia, a relevant intracellular parasite of the zebrafish.</title>
        <authorList>
            <person name="Ndikumana S."/>
            <person name="Pelin A."/>
            <person name="Sanders J."/>
            <person name="Corradi N."/>
        </authorList>
    </citation>
    <scope>NUCLEOTIDE SEQUENCE [LARGE SCALE GENOMIC DNA]</scope>
    <source>
        <strain evidence="1 2">MK1</strain>
    </source>
</reference>
<comment type="caution">
    <text evidence="1">The sequence shown here is derived from an EMBL/GenBank/DDBJ whole genome shotgun (WGS) entry which is preliminary data.</text>
</comment>
<dbReference type="AlphaFoldDB" id="A0A0R0LWS3"/>